<keyword evidence="12" id="KW-1185">Reference proteome</keyword>
<feature type="binding site" evidence="7">
    <location>
        <position position="241"/>
    </location>
    <ligand>
        <name>NADP(+)</name>
        <dbReference type="ChEBI" id="CHEBI:58349"/>
    </ligand>
</feature>
<evidence type="ECO:0000256" key="4">
    <source>
        <dbReference type="ARBA" id="ARBA00022857"/>
    </source>
</evidence>
<dbReference type="EC" id="1.1.1.25" evidence="2 7"/>
<comment type="subunit">
    <text evidence="7">Homodimer.</text>
</comment>
<keyword evidence="4 7" id="KW-0521">NADP</keyword>
<dbReference type="SUPFAM" id="SSF53223">
    <property type="entry name" value="Aminoacid dehydrogenase-like, N-terminal domain"/>
    <property type="match status" value="1"/>
</dbReference>
<proteinExistence type="inferred from homology"/>
<feature type="domain" description="SDH C-terminal" evidence="10">
    <location>
        <begin position="241"/>
        <end position="270"/>
    </location>
</feature>
<sequence length="283" mass="30875">MKLFGVIGRPIRHSLSPAMMNAAFRAQGVEAVYLPFEVEPGDLVDALRGLRAIGAVGINVTIPHKLGVYDWVEARTEVAEMARAVNVVRFSPSGATGHNTDVGGWWASVAPHVGEGALRVAVLGAGGSVQAILTALAKERPGSEVSICCRRQEQADALAARYGSWLRVRYAAWADRHEAIAQADLVVQCTPVGMWPRSGESPVESPDCFHARQVVQDIVYRPLHTAFLRQAEARGATTVDGASMLVWQGVKAYEWWLDRAAPVEVMRRTVYEALEREEADRHG</sequence>
<evidence type="ECO:0000256" key="1">
    <source>
        <dbReference type="ARBA" id="ARBA00004871"/>
    </source>
</evidence>
<feature type="active site" description="Proton acceptor" evidence="7">
    <location>
        <position position="65"/>
    </location>
</feature>
<comment type="catalytic activity">
    <reaction evidence="7">
        <text>shikimate + NADP(+) = 3-dehydroshikimate + NADPH + H(+)</text>
        <dbReference type="Rhea" id="RHEA:17737"/>
        <dbReference type="ChEBI" id="CHEBI:15378"/>
        <dbReference type="ChEBI" id="CHEBI:16630"/>
        <dbReference type="ChEBI" id="CHEBI:36208"/>
        <dbReference type="ChEBI" id="CHEBI:57783"/>
        <dbReference type="ChEBI" id="CHEBI:58349"/>
        <dbReference type="EC" id="1.1.1.25"/>
    </reaction>
</comment>
<feature type="domain" description="Pyrroline-5-carboxylate reductase catalytic N-terminal" evidence="8">
    <location>
        <begin position="119"/>
        <end position="194"/>
    </location>
</feature>
<dbReference type="GO" id="GO:0009423">
    <property type="term" value="P:chorismate biosynthetic process"/>
    <property type="evidence" value="ECO:0007669"/>
    <property type="project" value="UniProtKB-UniRule"/>
</dbReference>
<dbReference type="HAMAP" id="MF_00222">
    <property type="entry name" value="Shikimate_DH_AroE"/>
    <property type="match status" value="1"/>
</dbReference>
<dbReference type="InterPro" id="IPR036291">
    <property type="entry name" value="NAD(P)-bd_dom_sf"/>
</dbReference>
<dbReference type="CDD" id="cd01065">
    <property type="entry name" value="NAD_bind_Shikimate_DH"/>
    <property type="match status" value="1"/>
</dbReference>
<dbReference type="InterPro" id="IPR041121">
    <property type="entry name" value="SDH_C"/>
</dbReference>
<dbReference type="GO" id="GO:0050661">
    <property type="term" value="F:NADP binding"/>
    <property type="evidence" value="ECO:0007669"/>
    <property type="project" value="InterPro"/>
</dbReference>
<keyword evidence="3 7" id="KW-0028">Amino-acid biosynthesis</keyword>
<evidence type="ECO:0000259" key="9">
    <source>
        <dbReference type="Pfam" id="PF08501"/>
    </source>
</evidence>
<gene>
    <name evidence="7" type="primary">aroE</name>
    <name evidence="11" type="ORF">SAMN05421799_102311</name>
</gene>
<feature type="binding site" evidence="7">
    <location>
        <position position="220"/>
    </location>
    <ligand>
        <name>shikimate</name>
        <dbReference type="ChEBI" id="CHEBI:36208"/>
    </ligand>
</feature>
<dbReference type="UniPathway" id="UPA00053">
    <property type="reaction ID" value="UER00087"/>
</dbReference>
<evidence type="ECO:0000256" key="6">
    <source>
        <dbReference type="ARBA" id="ARBA00023141"/>
    </source>
</evidence>
<evidence type="ECO:0000313" key="12">
    <source>
        <dbReference type="Proteomes" id="UP000186156"/>
    </source>
</evidence>
<dbReference type="InterPro" id="IPR046346">
    <property type="entry name" value="Aminoacid_DH-like_N_sf"/>
</dbReference>
<dbReference type="InterPro" id="IPR013708">
    <property type="entry name" value="Shikimate_DH-bd_N"/>
</dbReference>
<keyword evidence="6 7" id="KW-0057">Aromatic amino acid biosynthesis</keyword>
<organism evidence="11 12">
    <name type="scientific">Alicyclobacillus vulcanalis</name>
    <dbReference type="NCBI Taxonomy" id="252246"/>
    <lineage>
        <taxon>Bacteria</taxon>
        <taxon>Bacillati</taxon>
        <taxon>Bacillota</taxon>
        <taxon>Bacilli</taxon>
        <taxon>Bacillales</taxon>
        <taxon>Alicyclobacillaceae</taxon>
        <taxon>Alicyclobacillus</taxon>
    </lineage>
</organism>
<feature type="binding site" evidence="7">
    <location>
        <begin position="124"/>
        <end position="128"/>
    </location>
    <ligand>
        <name>NADP(+)</name>
        <dbReference type="ChEBI" id="CHEBI:58349"/>
    </ligand>
</feature>
<evidence type="ECO:0000259" key="8">
    <source>
        <dbReference type="Pfam" id="PF03807"/>
    </source>
</evidence>
<dbReference type="SUPFAM" id="SSF51735">
    <property type="entry name" value="NAD(P)-binding Rossmann-fold domains"/>
    <property type="match status" value="1"/>
</dbReference>
<evidence type="ECO:0000256" key="7">
    <source>
        <dbReference type="HAMAP-Rule" id="MF_00222"/>
    </source>
</evidence>
<dbReference type="GO" id="GO:0004764">
    <property type="term" value="F:shikimate 3-dehydrogenase (NADP+) activity"/>
    <property type="evidence" value="ECO:0007669"/>
    <property type="project" value="UniProtKB-UniRule"/>
</dbReference>
<evidence type="ECO:0000259" key="10">
    <source>
        <dbReference type="Pfam" id="PF18317"/>
    </source>
</evidence>
<name>A0A1N7L0B5_9BACL</name>
<dbReference type="AlphaFoldDB" id="A0A1N7L0B5"/>
<accession>A0A1N7L0B5</accession>
<dbReference type="NCBIfam" id="TIGR00507">
    <property type="entry name" value="aroE"/>
    <property type="match status" value="1"/>
</dbReference>
<dbReference type="InterPro" id="IPR011342">
    <property type="entry name" value="Shikimate_DH"/>
</dbReference>
<comment type="similarity">
    <text evidence="7">Belongs to the shikimate dehydrogenase family.</text>
</comment>
<comment type="pathway">
    <text evidence="1 7">Metabolic intermediate biosynthesis; chorismate biosynthesis; chorismate from D-erythrose 4-phosphate and phosphoenolpyruvate: step 4/7.</text>
</comment>
<evidence type="ECO:0000256" key="2">
    <source>
        <dbReference type="ARBA" id="ARBA00012962"/>
    </source>
</evidence>
<dbReference type="Proteomes" id="UP000186156">
    <property type="component" value="Unassembled WGS sequence"/>
</dbReference>
<dbReference type="Pfam" id="PF08501">
    <property type="entry name" value="Shikimate_dh_N"/>
    <property type="match status" value="1"/>
</dbReference>
<dbReference type="InterPro" id="IPR022893">
    <property type="entry name" value="Shikimate_DH_fam"/>
</dbReference>
<protein>
    <recommendedName>
        <fullName evidence="2 7">Shikimate dehydrogenase (NADP(+))</fullName>
        <shortName evidence="7">SDH</shortName>
        <ecNumber evidence="2 7">1.1.1.25</ecNumber>
    </recommendedName>
</protein>
<dbReference type="GO" id="GO:0008652">
    <property type="term" value="P:amino acid biosynthetic process"/>
    <property type="evidence" value="ECO:0007669"/>
    <property type="project" value="UniProtKB-KW"/>
</dbReference>
<reference evidence="12" key="1">
    <citation type="submission" date="2017-01" db="EMBL/GenBank/DDBJ databases">
        <authorList>
            <person name="Varghese N."/>
            <person name="Submissions S."/>
        </authorList>
    </citation>
    <scope>NUCLEOTIDE SEQUENCE [LARGE SCALE GENOMIC DNA]</scope>
    <source>
        <strain evidence="12">DSM 16176</strain>
    </source>
</reference>
<dbReference type="Pfam" id="PF18317">
    <property type="entry name" value="SDH_C"/>
    <property type="match status" value="1"/>
</dbReference>
<feature type="binding site" evidence="7">
    <location>
        <begin position="14"/>
        <end position="16"/>
    </location>
    <ligand>
        <name>shikimate</name>
        <dbReference type="ChEBI" id="CHEBI:36208"/>
    </ligand>
</feature>
<feature type="binding site" evidence="7">
    <location>
        <position position="218"/>
    </location>
    <ligand>
        <name>NADP(+)</name>
        <dbReference type="ChEBI" id="CHEBI:58349"/>
    </ligand>
</feature>
<dbReference type="PANTHER" id="PTHR21089">
    <property type="entry name" value="SHIKIMATE DEHYDROGENASE"/>
    <property type="match status" value="1"/>
</dbReference>
<feature type="binding site" evidence="7">
    <location>
        <position position="77"/>
    </location>
    <ligand>
        <name>NADP(+)</name>
        <dbReference type="ChEBI" id="CHEBI:58349"/>
    </ligand>
</feature>
<evidence type="ECO:0000256" key="3">
    <source>
        <dbReference type="ARBA" id="ARBA00022605"/>
    </source>
</evidence>
<dbReference type="Pfam" id="PF03807">
    <property type="entry name" value="F420_oxidored"/>
    <property type="match status" value="1"/>
</dbReference>
<comment type="caution">
    <text evidence="7">Lacks conserved residue(s) required for the propagation of feature annotation.</text>
</comment>
<dbReference type="InterPro" id="IPR028939">
    <property type="entry name" value="P5C_Rdtase_cat_N"/>
</dbReference>
<feature type="binding site" evidence="7">
    <location>
        <position position="86"/>
    </location>
    <ligand>
        <name>shikimate</name>
        <dbReference type="ChEBI" id="CHEBI:36208"/>
    </ligand>
</feature>
<dbReference type="PANTHER" id="PTHR21089:SF1">
    <property type="entry name" value="BIFUNCTIONAL 3-DEHYDROQUINATE DEHYDRATASE_SHIKIMATE DEHYDROGENASE, CHLOROPLASTIC"/>
    <property type="match status" value="1"/>
</dbReference>
<dbReference type="Gene3D" id="3.40.50.720">
    <property type="entry name" value="NAD(P)-binding Rossmann-like Domain"/>
    <property type="match status" value="1"/>
</dbReference>
<dbReference type="Gene3D" id="3.40.50.10860">
    <property type="entry name" value="Leucine Dehydrogenase, chain A, domain 1"/>
    <property type="match status" value="1"/>
</dbReference>
<dbReference type="STRING" id="252246.SAMN05421799_102311"/>
<dbReference type="EMBL" id="FTOO01000002">
    <property type="protein sequence ID" value="SIS67206.1"/>
    <property type="molecule type" value="Genomic_DNA"/>
</dbReference>
<feature type="binding site" evidence="7">
    <location>
        <position position="101"/>
    </location>
    <ligand>
        <name>shikimate</name>
        <dbReference type="ChEBI" id="CHEBI:36208"/>
    </ligand>
</feature>
<evidence type="ECO:0000256" key="5">
    <source>
        <dbReference type="ARBA" id="ARBA00023002"/>
    </source>
</evidence>
<keyword evidence="5 7" id="KW-0560">Oxidoreductase</keyword>
<comment type="function">
    <text evidence="7">Involved in the biosynthesis of the chorismate, which leads to the biosynthesis of aromatic amino acids. Catalyzes the reversible NADPH linked reduction of 3-dehydroshikimate (DHSA) to yield shikimate (SA).</text>
</comment>
<dbReference type="GO" id="GO:0019632">
    <property type="term" value="P:shikimate metabolic process"/>
    <property type="evidence" value="ECO:0007669"/>
    <property type="project" value="InterPro"/>
</dbReference>
<feature type="binding site" evidence="7">
    <location>
        <position position="248"/>
    </location>
    <ligand>
        <name>shikimate</name>
        <dbReference type="ChEBI" id="CHEBI:36208"/>
    </ligand>
</feature>
<dbReference type="GO" id="GO:0009073">
    <property type="term" value="P:aromatic amino acid family biosynthetic process"/>
    <property type="evidence" value="ECO:0007669"/>
    <property type="project" value="UniProtKB-KW"/>
</dbReference>
<dbReference type="RefSeq" id="WP_076345249.1">
    <property type="nucleotide sequence ID" value="NZ_FTOO01000002.1"/>
</dbReference>
<feature type="domain" description="Shikimate dehydrogenase substrate binding N-terminal" evidence="9">
    <location>
        <begin position="6"/>
        <end position="88"/>
    </location>
</feature>
<evidence type="ECO:0000313" key="11">
    <source>
        <dbReference type="EMBL" id="SIS67206.1"/>
    </source>
</evidence>
<dbReference type="OrthoDB" id="9792692at2"/>
<feature type="binding site" evidence="7">
    <location>
        <position position="61"/>
    </location>
    <ligand>
        <name>shikimate</name>
        <dbReference type="ChEBI" id="CHEBI:36208"/>
    </ligand>
</feature>